<gene>
    <name evidence="3" type="ORF">LzC2_13330</name>
</gene>
<feature type="chain" id="PRO_5045342784" evidence="2">
    <location>
        <begin position="33"/>
        <end position="68"/>
    </location>
</feature>
<evidence type="ECO:0000256" key="1">
    <source>
        <dbReference type="SAM" id="MobiDB-lite"/>
    </source>
</evidence>
<organism evidence="3 4">
    <name type="scientific">Alienimonas chondri</name>
    <dbReference type="NCBI Taxonomy" id="2681879"/>
    <lineage>
        <taxon>Bacteria</taxon>
        <taxon>Pseudomonadati</taxon>
        <taxon>Planctomycetota</taxon>
        <taxon>Planctomycetia</taxon>
        <taxon>Planctomycetales</taxon>
        <taxon>Planctomycetaceae</taxon>
        <taxon>Alienimonas</taxon>
    </lineage>
</organism>
<dbReference type="PROSITE" id="PS51257">
    <property type="entry name" value="PROKAR_LIPOPROTEIN"/>
    <property type="match status" value="1"/>
</dbReference>
<protein>
    <submittedName>
        <fullName evidence="3">Uncharacterized protein</fullName>
    </submittedName>
</protein>
<reference evidence="3 4" key="1">
    <citation type="journal article" date="2020" name="Syst. Appl. Microbiol.">
        <title>Alienimonas chondri sp. nov., a novel planctomycete isolated from the biofilm of the red alga Chondrus crispus.</title>
        <authorList>
            <person name="Vitorino I."/>
            <person name="Albuquerque L."/>
            <person name="Wiegand S."/>
            <person name="Kallscheuer N."/>
            <person name="da Costa M.S."/>
            <person name="Lobo-da-Cunha A."/>
            <person name="Jogler C."/>
            <person name="Lage O.M."/>
        </authorList>
    </citation>
    <scope>NUCLEOTIDE SEQUENCE [LARGE SCALE GENOMIC DNA]</scope>
    <source>
        <strain evidence="3 4">LzC2</strain>
    </source>
</reference>
<keyword evidence="4" id="KW-1185">Reference proteome</keyword>
<evidence type="ECO:0000256" key="2">
    <source>
        <dbReference type="SAM" id="SignalP"/>
    </source>
</evidence>
<dbReference type="RefSeq" id="WP_171185086.1">
    <property type="nucleotide sequence ID" value="NZ_WTPX01000030.1"/>
</dbReference>
<name>A0ABX1VCN0_9PLAN</name>
<keyword evidence="2" id="KW-0732">Signal</keyword>
<comment type="caution">
    <text evidence="3">The sequence shown here is derived from an EMBL/GenBank/DDBJ whole genome shotgun (WGS) entry which is preliminary data.</text>
</comment>
<proteinExistence type="predicted"/>
<dbReference type="Proteomes" id="UP000609651">
    <property type="component" value="Unassembled WGS sequence"/>
</dbReference>
<evidence type="ECO:0000313" key="3">
    <source>
        <dbReference type="EMBL" id="NNJ25265.1"/>
    </source>
</evidence>
<evidence type="ECO:0000313" key="4">
    <source>
        <dbReference type="Proteomes" id="UP000609651"/>
    </source>
</evidence>
<sequence length="68" mass="6961">MLGPLSRSAFRVRALRSSLALPTLLLFTALSAGCGDSMESGMVEPGEAGPPGSSPPPEDDTEPPPPLQ</sequence>
<feature type="region of interest" description="Disordered" evidence="1">
    <location>
        <begin position="35"/>
        <end position="68"/>
    </location>
</feature>
<feature type="signal peptide" evidence="2">
    <location>
        <begin position="1"/>
        <end position="32"/>
    </location>
</feature>
<accession>A0ABX1VCN0</accession>
<dbReference type="EMBL" id="WTPX01000030">
    <property type="protein sequence ID" value="NNJ25265.1"/>
    <property type="molecule type" value="Genomic_DNA"/>
</dbReference>